<feature type="region of interest" description="Disordered" evidence="1">
    <location>
        <begin position="301"/>
        <end position="448"/>
    </location>
</feature>
<dbReference type="EMBL" id="MNAD01001127">
    <property type="protein sequence ID" value="OJT07779.1"/>
    <property type="molecule type" value="Genomic_DNA"/>
</dbReference>
<reference evidence="2 3" key="1">
    <citation type="submission" date="2016-10" db="EMBL/GenBank/DDBJ databases">
        <title>Genome sequence of the basidiomycete white-rot fungus Trametes pubescens.</title>
        <authorList>
            <person name="Makela M.R."/>
            <person name="Granchi Z."/>
            <person name="Peng M."/>
            <person name="De Vries R.P."/>
            <person name="Grigoriev I."/>
            <person name="Riley R."/>
            <person name="Hilden K."/>
        </authorList>
    </citation>
    <scope>NUCLEOTIDE SEQUENCE [LARGE SCALE GENOMIC DNA]</scope>
    <source>
        <strain evidence="2 3">FBCC735</strain>
    </source>
</reference>
<feature type="compositionally biased region" description="Basic residues" evidence="1">
    <location>
        <begin position="354"/>
        <end position="364"/>
    </location>
</feature>
<feature type="compositionally biased region" description="Polar residues" evidence="1">
    <location>
        <begin position="405"/>
        <end position="419"/>
    </location>
</feature>
<evidence type="ECO:0000256" key="1">
    <source>
        <dbReference type="SAM" id="MobiDB-lite"/>
    </source>
</evidence>
<dbReference type="OrthoDB" id="2757592at2759"/>
<proteinExistence type="predicted"/>
<keyword evidence="3" id="KW-1185">Reference proteome</keyword>
<dbReference type="AlphaFoldDB" id="A0A1M2VJK8"/>
<evidence type="ECO:0000313" key="2">
    <source>
        <dbReference type="EMBL" id="OJT07779.1"/>
    </source>
</evidence>
<comment type="caution">
    <text evidence="2">The sequence shown here is derived from an EMBL/GenBank/DDBJ whole genome shotgun (WGS) entry which is preliminary data.</text>
</comment>
<protein>
    <submittedName>
        <fullName evidence="2">Uncharacterized protein</fullName>
    </submittedName>
</protein>
<gene>
    <name evidence="2" type="ORF">TRAPUB_1327</name>
</gene>
<dbReference type="Proteomes" id="UP000184267">
    <property type="component" value="Unassembled WGS sequence"/>
</dbReference>
<sequence>MGRPSWANDEQTEWLWDRHDAFLTARRDADSDSDTLGDFMTKTCQLFFDEFPLCADPVEPSADGTVPTKEERVGKREHQIYWWYWNRRFKKNSDRKAAFASRSLGLAPKRPRPRQPYQAYMHLYKEKIMPEISERYVEYKAAVPEGEEPKKWWPFCMEQVKKLLENESDEVKAEVETKRKAAKSGVDWDVIFNADDIDDAVPITHTQAVQVQSVIDNFPKTLQDFLKNVEKQSSWKGSILVGGPLPESGQLTVLCVHQGRTLNLGNNFQKASEAWSTVEEAFSKFIASCFPADAAQRLSDALKESAGTSDSSEQSIPAPPSAESNGSTTAVTPVVPPTPTSASPAAQRTAARPKPPKGKKRKGSSAKTVHPDVTSGSGPPSESNASVTPLPGPTLSNGGAKDPQSAASGTPSQQTKPCASNNPVNSPLSLPPSTPQSPPTHGLSNPDLQDAEHQLPEWMGDAIEYFALVEGGMQWAQLVAGWQKLEASLGHPDGQNRQNWLPARARPEEIKIWSKNARDYEKLPKIKSVEQYAATWKQWWTALQPGSRMSDSDAWPMPRVEPVDAVGWDILRRGGCNGFFLVVISLAWWVSAALLSGEGFEEAMVAVEDVSWVCSAITTGGGASVQAPTSKRAVDVSAAETNVPAKRQRVDTPEDAPVAA</sequence>
<feature type="compositionally biased region" description="Low complexity" evidence="1">
    <location>
        <begin position="340"/>
        <end position="352"/>
    </location>
</feature>
<feature type="compositionally biased region" description="Polar residues" evidence="1">
    <location>
        <begin position="306"/>
        <end position="315"/>
    </location>
</feature>
<name>A0A1M2VJK8_TRAPU</name>
<accession>A0A1M2VJK8</accession>
<dbReference type="OMA" id="RRTSHAQ"/>
<evidence type="ECO:0000313" key="3">
    <source>
        <dbReference type="Proteomes" id="UP000184267"/>
    </source>
</evidence>
<feature type="compositionally biased region" description="Pro residues" evidence="1">
    <location>
        <begin position="429"/>
        <end position="438"/>
    </location>
</feature>
<feature type="compositionally biased region" description="Polar residues" evidence="1">
    <location>
        <begin position="374"/>
        <end position="387"/>
    </location>
</feature>
<feature type="region of interest" description="Disordered" evidence="1">
    <location>
        <begin position="635"/>
        <end position="660"/>
    </location>
</feature>
<dbReference type="STRING" id="154538.A0A1M2VJK8"/>
<organism evidence="2 3">
    <name type="scientific">Trametes pubescens</name>
    <name type="common">White-rot fungus</name>
    <dbReference type="NCBI Taxonomy" id="154538"/>
    <lineage>
        <taxon>Eukaryota</taxon>
        <taxon>Fungi</taxon>
        <taxon>Dikarya</taxon>
        <taxon>Basidiomycota</taxon>
        <taxon>Agaricomycotina</taxon>
        <taxon>Agaricomycetes</taxon>
        <taxon>Polyporales</taxon>
        <taxon>Polyporaceae</taxon>
        <taxon>Trametes</taxon>
    </lineage>
</organism>